<dbReference type="SUPFAM" id="SSF52172">
    <property type="entry name" value="CheY-like"/>
    <property type="match status" value="1"/>
</dbReference>
<feature type="domain" description="Response regulatory" evidence="3">
    <location>
        <begin position="17"/>
        <end position="132"/>
    </location>
</feature>
<dbReference type="CDD" id="cd00156">
    <property type="entry name" value="REC"/>
    <property type="match status" value="1"/>
</dbReference>
<comment type="caution">
    <text evidence="4">The sequence shown here is derived from an EMBL/GenBank/DDBJ whole genome shotgun (WGS) entry which is preliminary data.</text>
</comment>
<evidence type="ECO:0000259" key="3">
    <source>
        <dbReference type="PROSITE" id="PS50110"/>
    </source>
</evidence>
<evidence type="ECO:0000256" key="1">
    <source>
        <dbReference type="ARBA" id="ARBA00022553"/>
    </source>
</evidence>
<dbReference type="AlphaFoldDB" id="A0A432ML08"/>
<proteinExistence type="predicted"/>
<dbReference type="OrthoDB" id="9770645at2"/>
<dbReference type="InterPro" id="IPR001789">
    <property type="entry name" value="Sig_transdc_resp-reg_receiver"/>
</dbReference>
<evidence type="ECO:0000313" key="4">
    <source>
        <dbReference type="EMBL" id="RUL88092.1"/>
    </source>
</evidence>
<dbReference type="InterPro" id="IPR011006">
    <property type="entry name" value="CheY-like_superfamily"/>
</dbReference>
<reference evidence="4 5" key="2">
    <citation type="submission" date="2019-01" db="EMBL/GenBank/DDBJ databases">
        <title>Tautonia sociabilis, a novel thermotolerant planctomycete of Isosphaeraceae family, isolated from a 4000 m deep subterranean habitat.</title>
        <authorList>
            <person name="Kovaleva O.L."/>
            <person name="Elcheninov A.G."/>
            <person name="Van Heerden E."/>
            <person name="Toshchakov S.V."/>
            <person name="Novikov A."/>
            <person name="Bonch-Osmolovskaya E.A."/>
            <person name="Kublanov I.V."/>
        </authorList>
    </citation>
    <scope>NUCLEOTIDE SEQUENCE [LARGE SCALE GENOMIC DNA]</scope>
    <source>
        <strain evidence="4 5">GM2012</strain>
    </source>
</reference>
<dbReference type="InterPro" id="IPR050595">
    <property type="entry name" value="Bact_response_regulator"/>
</dbReference>
<accession>A0A432ML08</accession>
<protein>
    <submittedName>
        <fullName evidence="4">Response regulator</fullName>
    </submittedName>
</protein>
<dbReference type="SMART" id="SM00448">
    <property type="entry name" value="REC"/>
    <property type="match status" value="1"/>
</dbReference>
<evidence type="ECO:0000256" key="2">
    <source>
        <dbReference type="PROSITE-ProRule" id="PRU00169"/>
    </source>
</evidence>
<dbReference type="Gene3D" id="3.40.50.2300">
    <property type="match status" value="1"/>
</dbReference>
<dbReference type="Proteomes" id="UP000280296">
    <property type="component" value="Unassembled WGS sequence"/>
</dbReference>
<evidence type="ECO:0000313" key="5">
    <source>
        <dbReference type="Proteomes" id="UP000280296"/>
    </source>
</evidence>
<dbReference type="CDD" id="cd16936">
    <property type="entry name" value="HATPase_RsbW-like"/>
    <property type="match status" value="1"/>
</dbReference>
<dbReference type="EMBL" id="RYZH01000014">
    <property type="protein sequence ID" value="RUL88092.1"/>
    <property type="molecule type" value="Genomic_DNA"/>
</dbReference>
<gene>
    <name evidence="4" type="ORF">TsocGM_09125</name>
</gene>
<keyword evidence="5" id="KW-1185">Reference proteome</keyword>
<organism evidence="4 5">
    <name type="scientific">Tautonia sociabilis</name>
    <dbReference type="NCBI Taxonomy" id="2080755"/>
    <lineage>
        <taxon>Bacteria</taxon>
        <taxon>Pseudomonadati</taxon>
        <taxon>Planctomycetota</taxon>
        <taxon>Planctomycetia</taxon>
        <taxon>Isosphaerales</taxon>
        <taxon>Isosphaeraceae</taxon>
        <taxon>Tautonia</taxon>
    </lineage>
</organism>
<dbReference type="GO" id="GO:0000160">
    <property type="term" value="P:phosphorelay signal transduction system"/>
    <property type="evidence" value="ECO:0007669"/>
    <property type="project" value="InterPro"/>
</dbReference>
<dbReference type="PANTHER" id="PTHR44591:SF3">
    <property type="entry name" value="RESPONSE REGULATORY DOMAIN-CONTAINING PROTEIN"/>
    <property type="match status" value="1"/>
</dbReference>
<keyword evidence="1 2" id="KW-0597">Phosphoprotein</keyword>
<dbReference type="SUPFAM" id="SSF55874">
    <property type="entry name" value="ATPase domain of HSP90 chaperone/DNA topoisomerase II/histidine kinase"/>
    <property type="match status" value="1"/>
</dbReference>
<dbReference type="RefSeq" id="WP_126725001.1">
    <property type="nucleotide sequence ID" value="NZ_RYZH01000014.1"/>
</dbReference>
<dbReference type="PROSITE" id="PS50110">
    <property type="entry name" value="RESPONSE_REGULATORY"/>
    <property type="match status" value="1"/>
</dbReference>
<dbReference type="Gene3D" id="3.30.565.10">
    <property type="entry name" value="Histidine kinase-like ATPase, C-terminal domain"/>
    <property type="match status" value="1"/>
</dbReference>
<feature type="modified residue" description="4-aspartylphosphate" evidence="2">
    <location>
        <position position="67"/>
    </location>
</feature>
<dbReference type="InterPro" id="IPR003594">
    <property type="entry name" value="HATPase_dom"/>
</dbReference>
<dbReference type="Pfam" id="PF00072">
    <property type="entry name" value="Response_reg"/>
    <property type="match status" value="1"/>
</dbReference>
<dbReference type="Pfam" id="PF13581">
    <property type="entry name" value="HATPase_c_2"/>
    <property type="match status" value="1"/>
</dbReference>
<dbReference type="InterPro" id="IPR036890">
    <property type="entry name" value="HATPase_C_sf"/>
</dbReference>
<dbReference type="PANTHER" id="PTHR44591">
    <property type="entry name" value="STRESS RESPONSE REGULATOR PROTEIN 1"/>
    <property type="match status" value="1"/>
</dbReference>
<reference evidence="4 5" key="1">
    <citation type="submission" date="2018-12" db="EMBL/GenBank/DDBJ databases">
        <authorList>
            <person name="Toschakov S.V."/>
        </authorList>
    </citation>
    <scope>NUCLEOTIDE SEQUENCE [LARGE SCALE GENOMIC DNA]</scope>
    <source>
        <strain evidence="4 5">GM2012</strain>
    </source>
</reference>
<sequence>MSEARLAVPPRQKNPSPLLVVDDQVVDRRVICHHAERLSGLPVIGCGGGREALEEIARHRPSAVLTDMSMPDMDGLELIEILRERYPGLPVIVLTAHGSEELAARALRVGAASYVPKRLLNSELGEALRTVLKLARASRTLDLLLTHLERWEKHFLIPNDPTLLPPLVDHLTRDLDAAGGCDGTGRLQVGIALQEALSNALYHGNLEVSSDLRQEGNEERFHELARERAGCWPFASRRIEVEAKVDRTRAWYSIRDEGPGFDVSRLNRPPDPEDLLRVGGRGLMLIRAFMDEVRYNECGNAVTMVKHLAGPSGRGQPEDFVPGQGAMVEAEVGEPAAERSVRA</sequence>
<name>A0A432ML08_9BACT</name>